<name>A0A1F8F7A1_9BACT</name>
<evidence type="ECO:0000259" key="2">
    <source>
        <dbReference type="PROSITE" id="PS51737"/>
    </source>
</evidence>
<sequence length="540" mass="62896">MTAEKEIKYGLYKRKSTDDERQVLSLGSQKSEAIKRFPNLKIIDLPDESVSAFKPYKRPVFNEMIEKIKKGEIQGIVAWHPDRLSRNPIDAAQIIYLLDVGALKDLKFSSYHFDNSPEGKMMLQITMSQSKYSSDKLSKDVKRGMNDKANETGWRPGRTPLGYLNSKKEEKGKQYVLNDQERVDLVKQLLRTMLTGNYTGPQLLKYANEELGLRMPATKKLPSRKLRMSGLYRLLTNPFYYGWFEWPKGSGNWVKGEHEAMITEEEFDHIQFLLGRKGRPRPKKHKFAYTGLMRCGHCGAMITAEEKFKKQKNGNIHHYIYYRCTRRVDPRCTERAIEAKELNKQIDSVLGQINISQRFRDWALKYLHETRTQEAETREQAIKAKHKEYEKIAKQLDNMLLTFISSDNTNEEIMSKDQFTHLKGELMKQKSKLEEDLGSYGKEINQWFEFTEKTFTFVRYAPTWFTNGDIDTKRAIFACLGSDLILKDQKVAINMRKPFGIIFEGLPRAEKELERLEPLIKPVNTRQSETFSKKFPTLSG</sequence>
<dbReference type="SUPFAM" id="SSF53041">
    <property type="entry name" value="Resolvase-like"/>
    <property type="match status" value="1"/>
</dbReference>
<dbReference type="Pfam" id="PF07508">
    <property type="entry name" value="Recombinase"/>
    <property type="match status" value="1"/>
</dbReference>
<dbReference type="InterPro" id="IPR011109">
    <property type="entry name" value="DNA_bind_recombinase_dom"/>
</dbReference>
<dbReference type="GO" id="GO:0003677">
    <property type="term" value="F:DNA binding"/>
    <property type="evidence" value="ECO:0007669"/>
    <property type="project" value="InterPro"/>
</dbReference>
<dbReference type="SMART" id="SM00857">
    <property type="entry name" value="Resolvase"/>
    <property type="match status" value="1"/>
</dbReference>
<reference evidence="3 4" key="1">
    <citation type="journal article" date="2016" name="Nat. Commun.">
        <title>Thousands of microbial genomes shed light on interconnected biogeochemical processes in an aquifer system.</title>
        <authorList>
            <person name="Anantharaman K."/>
            <person name="Brown C.T."/>
            <person name="Hug L.A."/>
            <person name="Sharon I."/>
            <person name="Castelle C.J."/>
            <person name="Probst A.J."/>
            <person name="Thomas B.C."/>
            <person name="Singh A."/>
            <person name="Wilkins M.J."/>
            <person name="Karaoz U."/>
            <person name="Brodie E.L."/>
            <person name="Williams K.H."/>
            <person name="Hubbard S.S."/>
            <person name="Banfield J.F."/>
        </authorList>
    </citation>
    <scope>NUCLEOTIDE SEQUENCE [LARGE SCALE GENOMIC DNA]</scope>
</reference>
<dbReference type="InterPro" id="IPR025827">
    <property type="entry name" value="Zn_ribbon_recom_dom"/>
</dbReference>
<evidence type="ECO:0008006" key="5">
    <source>
        <dbReference type="Google" id="ProtNLM"/>
    </source>
</evidence>
<dbReference type="EMBL" id="MGJP01000046">
    <property type="protein sequence ID" value="OGN09027.1"/>
    <property type="molecule type" value="Genomic_DNA"/>
</dbReference>
<dbReference type="PANTHER" id="PTHR30461">
    <property type="entry name" value="DNA-INVERTASE FROM LAMBDOID PROPHAGE"/>
    <property type="match status" value="1"/>
</dbReference>
<dbReference type="Gene3D" id="3.90.1750.20">
    <property type="entry name" value="Putative Large Serine Recombinase, Chain B, Domain 2"/>
    <property type="match status" value="1"/>
</dbReference>
<feature type="domain" description="Recombinase" evidence="2">
    <location>
        <begin position="160"/>
        <end position="280"/>
    </location>
</feature>
<evidence type="ECO:0000313" key="3">
    <source>
        <dbReference type="EMBL" id="OGN09027.1"/>
    </source>
</evidence>
<dbReference type="Pfam" id="PF00239">
    <property type="entry name" value="Resolvase"/>
    <property type="match status" value="1"/>
</dbReference>
<dbReference type="Proteomes" id="UP000177167">
    <property type="component" value="Unassembled WGS sequence"/>
</dbReference>
<dbReference type="PANTHER" id="PTHR30461:SF23">
    <property type="entry name" value="DNA RECOMBINASE-RELATED"/>
    <property type="match status" value="1"/>
</dbReference>
<gene>
    <name evidence="3" type="ORF">A3J46_00200</name>
</gene>
<feature type="domain" description="Resolvase/invertase-type recombinase catalytic" evidence="1">
    <location>
        <begin position="8"/>
        <end position="152"/>
    </location>
</feature>
<protein>
    <recommendedName>
        <fullName evidence="5">Recombinase domain-containing protein</fullName>
    </recommendedName>
</protein>
<dbReference type="CDD" id="cd00338">
    <property type="entry name" value="Ser_Recombinase"/>
    <property type="match status" value="1"/>
</dbReference>
<dbReference type="GO" id="GO:0000150">
    <property type="term" value="F:DNA strand exchange activity"/>
    <property type="evidence" value="ECO:0007669"/>
    <property type="project" value="InterPro"/>
</dbReference>
<dbReference type="InterPro" id="IPR006119">
    <property type="entry name" value="Resolv_N"/>
</dbReference>
<dbReference type="PROSITE" id="PS51737">
    <property type="entry name" value="RECOMBINASE_DNA_BIND"/>
    <property type="match status" value="1"/>
</dbReference>
<dbReference type="Gene3D" id="3.40.50.1390">
    <property type="entry name" value="Resolvase, N-terminal catalytic domain"/>
    <property type="match status" value="1"/>
</dbReference>
<organism evidence="3 4">
    <name type="scientific">Candidatus Yanofskybacteria bacterium RIFCSPHIGHO2_02_FULL_41_11</name>
    <dbReference type="NCBI Taxonomy" id="1802675"/>
    <lineage>
        <taxon>Bacteria</taxon>
        <taxon>Candidatus Yanofskyibacteriota</taxon>
    </lineage>
</organism>
<proteinExistence type="predicted"/>
<dbReference type="InterPro" id="IPR038109">
    <property type="entry name" value="DNA_bind_recomb_sf"/>
</dbReference>
<accession>A0A1F8F7A1</accession>
<dbReference type="InterPro" id="IPR050639">
    <property type="entry name" value="SSR_resolvase"/>
</dbReference>
<dbReference type="InterPro" id="IPR036162">
    <property type="entry name" value="Resolvase-like_N_sf"/>
</dbReference>
<dbReference type="AlphaFoldDB" id="A0A1F8F7A1"/>
<dbReference type="Pfam" id="PF13408">
    <property type="entry name" value="Zn_ribbon_recom"/>
    <property type="match status" value="1"/>
</dbReference>
<evidence type="ECO:0000313" key="4">
    <source>
        <dbReference type="Proteomes" id="UP000177167"/>
    </source>
</evidence>
<evidence type="ECO:0000259" key="1">
    <source>
        <dbReference type="PROSITE" id="PS51736"/>
    </source>
</evidence>
<dbReference type="PROSITE" id="PS51736">
    <property type="entry name" value="RECOMBINASES_3"/>
    <property type="match status" value="1"/>
</dbReference>
<comment type="caution">
    <text evidence="3">The sequence shown here is derived from an EMBL/GenBank/DDBJ whole genome shotgun (WGS) entry which is preliminary data.</text>
</comment>